<dbReference type="SUPFAM" id="SSF57701">
    <property type="entry name" value="Zn2/Cys6 DNA-binding domain"/>
    <property type="match status" value="1"/>
</dbReference>
<protein>
    <recommendedName>
        <fullName evidence="3">Zn(2)-C6 fungal-type domain-containing protein</fullName>
    </recommendedName>
</protein>
<dbReference type="PROSITE" id="PS50048">
    <property type="entry name" value="ZN2_CY6_FUNGAL_2"/>
    <property type="match status" value="1"/>
</dbReference>
<dbReference type="SMART" id="SM00066">
    <property type="entry name" value="GAL4"/>
    <property type="match status" value="1"/>
</dbReference>
<reference evidence="4 5" key="1">
    <citation type="journal article" date="2019" name="PLoS ONE">
        <title>Comparative genome analysis indicates high evolutionary potential of pathogenicity genes in Colletotrichum tanaceti.</title>
        <authorList>
            <person name="Lelwala R.V."/>
            <person name="Korhonen P.K."/>
            <person name="Young N.D."/>
            <person name="Scott J.B."/>
            <person name="Ades P.A."/>
            <person name="Gasser R.B."/>
            <person name="Taylor P.W.J."/>
        </authorList>
    </citation>
    <scope>NUCLEOTIDE SEQUENCE [LARGE SCALE GENOMIC DNA]</scope>
    <source>
        <strain evidence="4">BRIP57314</strain>
    </source>
</reference>
<dbReference type="Pfam" id="PF00172">
    <property type="entry name" value="Zn_clus"/>
    <property type="match status" value="1"/>
</dbReference>
<feature type="compositionally biased region" description="Pro residues" evidence="2">
    <location>
        <begin position="126"/>
        <end position="137"/>
    </location>
</feature>
<feature type="compositionally biased region" description="Basic residues" evidence="2">
    <location>
        <begin position="32"/>
        <end position="41"/>
    </location>
</feature>
<dbReference type="InterPro" id="IPR036864">
    <property type="entry name" value="Zn2-C6_fun-type_DNA-bd_sf"/>
</dbReference>
<dbReference type="STRING" id="1306861.A0A4U6X1Z0"/>
<feature type="non-terminal residue" evidence="4">
    <location>
        <position position="220"/>
    </location>
</feature>
<feature type="domain" description="Zn(2)-C6 fungal-type" evidence="3">
    <location>
        <begin position="45"/>
        <end position="75"/>
    </location>
</feature>
<evidence type="ECO:0000256" key="1">
    <source>
        <dbReference type="ARBA" id="ARBA00023242"/>
    </source>
</evidence>
<evidence type="ECO:0000313" key="5">
    <source>
        <dbReference type="Proteomes" id="UP000310108"/>
    </source>
</evidence>
<dbReference type="PROSITE" id="PS00463">
    <property type="entry name" value="ZN2_CY6_FUNGAL_1"/>
    <property type="match status" value="1"/>
</dbReference>
<accession>A0A4U6X1Z0</accession>
<dbReference type="AlphaFoldDB" id="A0A4U6X1Z0"/>
<evidence type="ECO:0000313" key="4">
    <source>
        <dbReference type="EMBL" id="TKW48769.1"/>
    </source>
</evidence>
<dbReference type="InterPro" id="IPR001138">
    <property type="entry name" value="Zn2Cys6_DnaBD"/>
</dbReference>
<evidence type="ECO:0000259" key="3">
    <source>
        <dbReference type="PROSITE" id="PS50048"/>
    </source>
</evidence>
<dbReference type="GO" id="GO:0000981">
    <property type="term" value="F:DNA-binding transcription factor activity, RNA polymerase II-specific"/>
    <property type="evidence" value="ECO:0007669"/>
    <property type="project" value="InterPro"/>
</dbReference>
<organism evidence="4 5">
    <name type="scientific">Colletotrichum tanaceti</name>
    <dbReference type="NCBI Taxonomy" id="1306861"/>
    <lineage>
        <taxon>Eukaryota</taxon>
        <taxon>Fungi</taxon>
        <taxon>Dikarya</taxon>
        <taxon>Ascomycota</taxon>
        <taxon>Pezizomycotina</taxon>
        <taxon>Sordariomycetes</taxon>
        <taxon>Hypocreomycetidae</taxon>
        <taxon>Glomerellales</taxon>
        <taxon>Glomerellaceae</taxon>
        <taxon>Colletotrichum</taxon>
        <taxon>Colletotrichum destructivum species complex</taxon>
    </lineage>
</organism>
<dbReference type="InterPro" id="IPR053187">
    <property type="entry name" value="Notoamide_regulator"/>
</dbReference>
<dbReference type="EMBL" id="PJEX01000731">
    <property type="protein sequence ID" value="TKW48769.1"/>
    <property type="molecule type" value="Genomic_DNA"/>
</dbReference>
<keyword evidence="5" id="KW-1185">Reference proteome</keyword>
<gene>
    <name evidence="4" type="ORF">CTA1_10107</name>
</gene>
<dbReference type="Gene3D" id="4.10.240.10">
    <property type="entry name" value="Zn(2)-C6 fungal-type DNA-binding domain"/>
    <property type="match status" value="1"/>
</dbReference>
<evidence type="ECO:0000256" key="2">
    <source>
        <dbReference type="SAM" id="MobiDB-lite"/>
    </source>
</evidence>
<dbReference type="PANTHER" id="PTHR47256:SF1">
    <property type="entry name" value="ZN(II)2CYS6 TRANSCRIPTION FACTOR (EUROFUNG)"/>
    <property type="match status" value="1"/>
</dbReference>
<dbReference type="GO" id="GO:0008270">
    <property type="term" value="F:zinc ion binding"/>
    <property type="evidence" value="ECO:0007669"/>
    <property type="project" value="InterPro"/>
</dbReference>
<sequence length="220" mass="24656">MMTPLRPLRPRPLSASGTSADDHAALDAGRFSVRRTPRQRKTNSACDPCRKRKTKCDGRLPRCLMCEHRTEACAYTYSIRHRVTVPEGDEPRGHGDGSNQMVESLRTLPHEQALGLLSKLRNEPGSPQPPPPPPPLLLPASSSRLVEQRHIRGLLPPSHNTLDFELTLRHPVAYPALFPVSYADLPQEGMLKSMTTPWLRLGQTVVYEKSPSFIIILQHR</sequence>
<feature type="region of interest" description="Disordered" evidence="2">
    <location>
        <begin position="120"/>
        <end position="140"/>
    </location>
</feature>
<proteinExistence type="predicted"/>
<dbReference type="CDD" id="cd00067">
    <property type="entry name" value="GAL4"/>
    <property type="match status" value="1"/>
</dbReference>
<dbReference type="PANTHER" id="PTHR47256">
    <property type="entry name" value="ZN(II)2CYS6 TRANSCRIPTION FACTOR (EUROFUNG)-RELATED"/>
    <property type="match status" value="1"/>
</dbReference>
<name>A0A4U6X1Z0_9PEZI</name>
<dbReference type="Proteomes" id="UP000310108">
    <property type="component" value="Unassembled WGS sequence"/>
</dbReference>
<keyword evidence="1" id="KW-0539">Nucleus</keyword>
<feature type="region of interest" description="Disordered" evidence="2">
    <location>
        <begin position="1"/>
        <end position="55"/>
    </location>
</feature>
<comment type="caution">
    <text evidence="4">The sequence shown here is derived from an EMBL/GenBank/DDBJ whole genome shotgun (WGS) entry which is preliminary data.</text>
</comment>